<accession>A0ABU7JRI9</accession>
<dbReference type="PROSITE" id="PS51257">
    <property type="entry name" value="PROKAR_LIPOPROTEIN"/>
    <property type="match status" value="1"/>
</dbReference>
<evidence type="ECO:0000256" key="3">
    <source>
        <dbReference type="ARBA" id="ARBA00022729"/>
    </source>
</evidence>
<comment type="caution">
    <text evidence="6">The sequence shown here is derived from an EMBL/GenBank/DDBJ whole genome shotgun (WGS) entry which is preliminary data.</text>
</comment>
<dbReference type="RefSeq" id="WP_330152063.1">
    <property type="nucleotide sequence ID" value="NZ_JAUZMZ010000050.1"/>
</dbReference>
<evidence type="ECO:0000313" key="7">
    <source>
        <dbReference type="Proteomes" id="UP001331936"/>
    </source>
</evidence>
<dbReference type="SUPFAM" id="SSF53850">
    <property type="entry name" value="Periplasmic binding protein-like II"/>
    <property type="match status" value="1"/>
</dbReference>
<protein>
    <submittedName>
        <fullName evidence="6">ABC transporter substrate-binding protein</fullName>
    </submittedName>
</protein>
<feature type="region of interest" description="Disordered" evidence="4">
    <location>
        <begin position="29"/>
        <end position="51"/>
    </location>
</feature>
<feature type="chain" id="PRO_5045962512" evidence="5">
    <location>
        <begin position="29"/>
        <end position="428"/>
    </location>
</feature>
<gene>
    <name evidence="6" type="ORF">Q8814_11060</name>
</gene>
<dbReference type="InterPro" id="IPR006059">
    <property type="entry name" value="SBP"/>
</dbReference>
<sequence length="428" mass="45199">MVLNTKAMRRAAIAASAVSLLVISGCSSDDGGSGTETGAGDGTAAAGEGRGPITIVEGQDPLNAALESIIADWNAEHPDEQVTFKPLATEANDQYDDIAQRMQARSDEYDLVAVDVTNTAEFAANGWLMPLEGDNAIDTSGLLPATVESATYNGTLYAAPKNTNGAFLYYRNDLVDKAPTTWEELKGECPKAEEAGIACYIGQFKNYEGLTVNVTEIVNAFGGSFVEDDGLTPAIDDSTTEGLQFIVDAFKDGTIPAAAQTYTEGESQTAFGNGEAMFLRTWPGFYTDGESSSVAGKYGIAVLPGVDGPGASTLGGYNVGISAFTDAPATARDFLEFMQTRKSQTYYAEVGGAPVLAEVYDDPAILEQYPYFSTLKEALESAKPRPSSPYYSQVSKAIADNAYAAIRDEKSVQQALDDTRAGIETAGN</sequence>
<name>A0ABU7JRI9_9NOCA</name>
<keyword evidence="3 5" id="KW-0732">Signal</keyword>
<evidence type="ECO:0000256" key="4">
    <source>
        <dbReference type="SAM" id="MobiDB-lite"/>
    </source>
</evidence>
<dbReference type="EMBL" id="JAUZMZ010000050">
    <property type="protein sequence ID" value="MEE2032646.1"/>
    <property type="molecule type" value="Genomic_DNA"/>
</dbReference>
<dbReference type="CDD" id="cd14750">
    <property type="entry name" value="PBP2_TMBP"/>
    <property type="match status" value="1"/>
</dbReference>
<feature type="signal peptide" evidence="5">
    <location>
        <begin position="1"/>
        <end position="28"/>
    </location>
</feature>
<evidence type="ECO:0000256" key="2">
    <source>
        <dbReference type="ARBA" id="ARBA00022448"/>
    </source>
</evidence>
<dbReference type="PANTHER" id="PTHR30061:SF50">
    <property type="entry name" value="MALTOSE_MALTODEXTRIN-BINDING PERIPLASMIC PROTEIN"/>
    <property type="match status" value="1"/>
</dbReference>
<dbReference type="Proteomes" id="UP001331936">
    <property type="component" value="Unassembled WGS sequence"/>
</dbReference>
<reference evidence="6 7" key="1">
    <citation type="submission" date="2023-08" db="EMBL/GenBank/DDBJ databases">
        <authorList>
            <person name="Girao M."/>
            <person name="Carvalho M.F."/>
        </authorList>
    </citation>
    <scope>NUCLEOTIDE SEQUENCE [LARGE SCALE GENOMIC DNA]</scope>
    <source>
        <strain evidence="6 7">CC-R104</strain>
    </source>
</reference>
<evidence type="ECO:0000256" key="5">
    <source>
        <dbReference type="SAM" id="SignalP"/>
    </source>
</evidence>
<comment type="similarity">
    <text evidence="1">Belongs to the bacterial solute-binding protein 1 family.</text>
</comment>
<keyword evidence="2" id="KW-0813">Transport</keyword>
<feature type="compositionally biased region" description="Gly residues" evidence="4">
    <location>
        <begin position="31"/>
        <end position="41"/>
    </location>
</feature>
<evidence type="ECO:0000313" key="6">
    <source>
        <dbReference type="EMBL" id="MEE2032646.1"/>
    </source>
</evidence>
<organism evidence="6 7">
    <name type="scientific">Rhodococcus chondri</name>
    <dbReference type="NCBI Taxonomy" id="3065941"/>
    <lineage>
        <taxon>Bacteria</taxon>
        <taxon>Bacillati</taxon>
        <taxon>Actinomycetota</taxon>
        <taxon>Actinomycetes</taxon>
        <taxon>Mycobacteriales</taxon>
        <taxon>Nocardiaceae</taxon>
        <taxon>Rhodococcus</taxon>
    </lineage>
</organism>
<dbReference type="Gene3D" id="3.40.190.10">
    <property type="entry name" value="Periplasmic binding protein-like II"/>
    <property type="match status" value="2"/>
</dbReference>
<dbReference type="Pfam" id="PF01547">
    <property type="entry name" value="SBP_bac_1"/>
    <property type="match status" value="1"/>
</dbReference>
<evidence type="ECO:0000256" key="1">
    <source>
        <dbReference type="ARBA" id="ARBA00008520"/>
    </source>
</evidence>
<dbReference type="PANTHER" id="PTHR30061">
    <property type="entry name" value="MALTOSE-BINDING PERIPLASMIC PROTEIN"/>
    <property type="match status" value="1"/>
</dbReference>
<proteinExistence type="inferred from homology"/>
<keyword evidence="7" id="KW-1185">Reference proteome</keyword>